<reference evidence="5 6" key="1">
    <citation type="submission" date="2018-11" db="EMBL/GenBank/DDBJ databases">
        <title>Rhizobium chutanense sp. nov., isolated from root nodules of Phaseolus vulgaris in China.</title>
        <authorList>
            <person name="Huo Y."/>
        </authorList>
    </citation>
    <scope>NUCLEOTIDE SEQUENCE [LARGE SCALE GENOMIC DNA]</scope>
    <source>
        <strain evidence="5 6">C16</strain>
    </source>
</reference>
<dbReference type="Pfam" id="PF02779">
    <property type="entry name" value="Transket_pyr"/>
    <property type="match status" value="1"/>
</dbReference>
<dbReference type="Pfam" id="PF02780">
    <property type="entry name" value="Transketolase_C"/>
    <property type="match status" value="1"/>
</dbReference>
<dbReference type="InterPro" id="IPR051157">
    <property type="entry name" value="PDH/Transketolase"/>
</dbReference>
<dbReference type="EMBL" id="RJTJ01000026">
    <property type="protein sequence ID" value="RUM00349.1"/>
    <property type="molecule type" value="Genomic_DNA"/>
</dbReference>
<dbReference type="InterPro" id="IPR009014">
    <property type="entry name" value="Transketo_C/PFOR_II"/>
</dbReference>
<sequence>MVELSSRNARTWSRLGPRAVYGQALTALAAENENIIAMSADLGRSSGLDRFSKEYPDQYLNTGIAEQNMVGCAAGLARMGFDVFASTFAPFASMRASEQVRMNMGYMGEPVKLVALGSGLAMAYLGNSHFGLEDVAVMRTVPGLTIISPADCSEIYKTLEACVGFDQPVYIRLTGTPNAPVVYTEDYTFEIGKAVWLTPPREVMLISSGTTVGHCLLAAEKLKEAGLDVGVLNMHTIKPLDAVALADVARHASTVFVIEEHTTVGGLGSAILDHYNALGMPFPRIVTHGIADRFVEAGDYAFMLKAARLDGEGIAGFLQEKLLQQAIEA</sequence>
<evidence type="ECO:0000313" key="6">
    <source>
        <dbReference type="Proteomes" id="UP000278081"/>
    </source>
</evidence>
<gene>
    <name evidence="5" type="ORF">EFR84_24670</name>
</gene>
<dbReference type="RefSeq" id="WP_126910948.1">
    <property type="nucleotide sequence ID" value="NZ_ML133773.1"/>
</dbReference>
<dbReference type="OrthoDB" id="8732661at2"/>
<dbReference type="AlphaFoldDB" id="A0A432NL32"/>
<evidence type="ECO:0000256" key="3">
    <source>
        <dbReference type="ARBA" id="ARBA00023052"/>
    </source>
</evidence>
<proteinExistence type="inferred from homology"/>
<comment type="cofactor">
    <cofactor evidence="1">
        <name>thiamine diphosphate</name>
        <dbReference type="ChEBI" id="CHEBI:58937"/>
    </cofactor>
</comment>
<dbReference type="SUPFAM" id="SSF52922">
    <property type="entry name" value="TK C-terminal domain-like"/>
    <property type="match status" value="1"/>
</dbReference>
<dbReference type="SUPFAM" id="SSF52518">
    <property type="entry name" value="Thiamin diphosphate-binding fold (THDP-binding)"/>
    <property type="match status" value="1"/>
</dbReference>
<dbReference type="PANTHER" id="PTHR43825">
    <property type="entry name" value="PYRUVATE DEHYDROGENASE E1 COMPONENT"/>
    <property type="match status" value="1"/>
</dbReference>
<dbReference type="Gene3D" id="3.40.50.920">
    <property type="match status" value="1"/>
</dbReference>
<dbReference type="Gene3D" id="3.40.50.970">
    <property type="match status" value="1"/>
</dbReference>
<comment type="similarity">
    <text evidence="2">Belongs to the transketolase family.</text>
</comment>
<dbReference type="FunFam" id="3.40.50.970:FF:000129">
    <property type="entry name" value="Transketolase"/>
    <property type="match status" value="1"/>
</dbReference>
<keyword evidence="3" id="KW-0786">Thiamine pyrophosphate</keyword>
<accession>A0A432NL32</accession>
<name>A0A432NL32_9HYPH</name>
<dbReference type="InterPro" id="IPR005475">
    <property type="entry name" value="Transketolase-like_Pyr-bd"/>
</dbReference>
<dbReference type="CDD" id="cd07033">
    <property type="entry name" value="TPP_PYR_DXS_TK_like"/>
    <property type="match status" value="1"/>
</dbReference>
<comment type="caution">
    <text evidence="5">The sequence shown here is derived from an EMBL/GenBank/DDBJ whole genome shotgun (WGS) entry which is preliminary data.</text>
</comment>
<evidence type="ECO:0000259" key="4">
    <source>
        <dbReference type="SMART" id="SM00861"/>
    </source>
</evidence>
<evidence type="ECO:0000256" key="2">
    <source>
        <dbReference type="ARBA" id="ARBA00007131"/>
    </source>
</evidence>
<organism evidence="5 6">
    <name type="scientific">Rhizobium chutanense</name>
    <dbReference type="NCBI Taxonomy" id="2035448"/>
    <lineage>
        <taxon>Bacteria</taxon>
        <taxon>Pseudomonadati</taxon>
        <taxon>Pseudomonadota</taxon>
        <taxon>Alphaproteobacteria</taxon>
        <taxon>Hyphomicrobiales</taxon>
        <taxon>Rhizobiaceae</taxon>
        <taxon>Rhizobium/Agrobacterium group</taxon>
        <taxon>Rhizobium</taxon>
    </lineage>
</organism>
<feature type="domain" description="Transketolase-like pyrimidine-binding" evidence="4">
    <location>
        <begin position="15"/>
        <end position="181"/>
    </location>
</feature>
<dbReference type="PANTHER" id="PTHR43825:SF5">
    <property type="entry name" value="HYPOTHETICAL TRANSKETOLASE FAMILY PROTEIN"/>
    <property type="match status" value="1"/>
</dbReference>
<dbReference type="Proteomes" id="UP000278081">
    <property type="component" value="Unassembled WGS sequence"/>
</dbReference>
<evidence type="ECO:0000313" key="5">
    <source>
        <dbReference type="EMBL" id="RUM00349.1"/>
    </source>
</evidence>
<protein>
    <submittedName>
        <fullName evidence="5">Transketolase</fullName>
    </submittedName>
</protein>
<dbReference type="InterPro" id="IPR033248">
    <property type="entry name" value="Transketolase_C"/>
</dbReference>
<dbReference type="InterPro" id="IPR029061">
    <property type="entry name" value="THDP-binding"/>
</dbReference>
<dbReference type="SMART" id="SM00861">
    <property type="entry name" value="Transket_pyr"/>
    <property type="match status" value="1"/>
</dbReference>
<evidence type="ECO:0000256" key="1">
    <source>
        <dbReference type="ARBA" id="ARBA00001964"/>
    </source>
</evidence>